<protein>
    <submittedName>
        <fullName evidence="1">Uncharacterized protein</fullName>
    </submittedName>
</protein>
<name>A0A971S0V4_9BACT</name>
<evidence type="ECO:0000313" key="2">
    <source>
        <dbReference type="Proteomes" id="UP000777265"/>
    </source>
</evidence>
<proteinExistence type="predicted"/>
<dbReference type="AlphaFoldDB" id="A0A971S0V4"/>
<gene>
    <name evidence="1" type="ORF">GXY80_09910</name>
</gene>
<dbReference type="Proteomes" id="UP000777265">
    <property type="component" value="Unassembled WGS sequence"/>
</dbReference>
<reference evidence="1" key="1">
    <citation type="journal article" date="2020" name="Biotechnol. Biofuels">
        <title>New insights from the biogas microbiome by comprehensive genome-resolved metagenomics of nearly 1600 species originating from multiple anaerobic digesters.</title>
        <authorList>
            <person name="Campanaro S."/>
            <person name="Treu L."/>
            <person name="Rodriguez-R L.M."/>
            <person name="Kovalovszki A."/>
            <person name="Ziels R.M."/>
            <person name="Maus I."/>
            <person name="Zhu X."/>
            <person name="Kougias P.G."/>
            <person name="Basile A."/>
            <person name="Luo G."/>
            <person name="Schluter A."/>
            <person name="Konstantinidis K.T."/>
            <person name="Angelidaki I."/>
        </authorList>
    </citation>
    <scope>NUCLEOTIDE SEQUENCE</scope>
    <source>
        <strain evidence="1">AS06rmzACSIP_7</strain>
    </source>
</reference>
<reference evidence="1" key="2">
    <citation type="submission" date="2020-01" db="EMBL/GenBank/DDBJ databases">
        <authorList>
            <person name="Campanaro S."/>
        </authorList>
    </citation>
    <scope>NUCLEOTIDE SEQUENCE</scope>
    <source>
        <strain evidence="1">AS06rmzACSIP_7</strain>
    </source>
</reference>
<accession>A0A971S0V4</accession>
<organism evidence="1 2">
    <name type="scientific">Syntrophorhabdus aromaticivorans</name>
    <dbReference type="NCBI Taxonomy" id="328301"/>
    <lineage>
        <taxon>Bacteria</taxon>
        <taxon>Pseudomonadati</taxon>
        <taxon>Thermodesulfobacteriota</taxon>
        <taxon>Syntrophorhabdia</taxon>
        <taxon>Syntrophorhabdales</taxon>
        <taxon>Syntrophorhabdaceae</taxon>
        <taxon>Syntrophorhabdus</taxon>
    </lineage>
</organism>
<dbReference type="EMBL" id="JAAYEE010000169">
    <property type="protein sequence ID" value="NLW35780.1"/>
    <property type="molecule type" value="Genomic_DNA"/>
</dbReference>
<sequence>MKVGDKVKFTFAKKEKEGEVVEVYEKAAYIRADFPKDKGKIVKRKIKDIKA</sequence>
<evidence type="ECO:0000313" key="1">
    <source>
        <dbReference type="EMBL" id="NLW35780.1"/>
    </source>
</evidence>
<comment type="caution">
    <text evidence="1">The sequence shown here is derived from an EMBL/GenBank/DDBJ whole genome shotgun (WGS) entry which is preliminary data.</text>
</comment>